<feature type="compositionally biased region" description="Low complexity" evidence="1">
    <location>
        <begin position="49"/>
        <end position="59"/>
    </location>
</feature>
<name>A0A3L6TGG9_PANMI</name>
<evidence type="ECO:0000313" key="2">
    <source>
        <dbReference type="EMBL" id="RLN39437.1"/>
    </source>
</evidence>
<organism evidence="2 3">
    <name type="scientific">Panicum miliaceum</name>
    <name type="common">Proso millet</name>
    <name type="synonym">Broomcorn millet</name>
    <dbReference type="NCBI Taxonomy" id="4540"/>
    <lineage>
        <taxon>Eukaryota</taxon>
        <taxon>Viridiplantae</taxon>
        <taxon>Streptophyta</taxon>
        <taxon>Embryophyta</taxon>
        <taxon>Tracheophyta</taxon>
        <taxon>Spermatophyta</taxon>
        <taxon>Magnoliopsida</taxon>
        <taxon>Liliopsida</taxon>
        <taxon>Poales</taxon>
        <taxon>Poaceae</taxon>
        <taxon>PACMAD clade</taxon>
        <taxon>Panicoideae</taxon>
        <taxon>Panicodae</taxon>
        <taxon>Paniceae</taxon>
        <taxon>Panicinae</taxon>
        <taxon>Panicum</taxon>
        <taxon>Panicum sect. Panicum</taxon>
    </lineage>
</organism>
<reference evidence="3" key="1">
    <citation type="journal article" date="2019" name="Nat. Commun.">
        <title>The genome of broomcorn millet.</title>
        <authorList>
            <person name="Zou C."/>
            <person name="Miki D."/>
            <person name="Li D."/>
            <person name="Tang Q."/>
            <person name="Xiao L."/>
            <person name="Rajput S."/>
            <person name="Deng P."/>
            <person name="Jia W."/>
            <person name="Huang R."/>
            <person name="Zhang M."/>
            <person name="Sun Y."/>
            <person name="Hu J."/>
            <person name="Fu X."/>
            <person name="Schnable P.S."/>
            <person name="Li F."/>
            <person name="Zhang H."/>
            <person name="Feng B."/>
            <person name="Zhu X."/>
            <person name="Liu R."/>
            <person name="Schnable J.C."/>
            <person name="Zhu J.-K."/>
            <person name="Zhang H."/>
        </authorList>
    </citation>
    <scope>NUCLEOTIDE SEQUENCE [LARGE SCALE GENOMIC DNA]</scope>
</reference>
<accession>A0A3L6TGG9</accession>
<keyword evidence="3" id="KW-1185">Reference proteome</keyword>
<dbReference type="AlphaFoldDB" id="A0A3L6TGG9"/>
<sequence length="89" mass="9398">MSFIIPPQQLYGLPPLHPQSSPSSETVVSPASTSLQQLNGGGDELRRTSFSPRVSMVRSPPTPSSVPPAISVEKAGLLDDMVPHGVRHG</sequence>
<dbReference type="STRING" id="4540.A0A3L6TGG9"/>
<evidence type="ECO:0000313" key="3">
    <source>
        <dbReference type="Proteomes" id="UP000275267"/>
    </source>
</evidence>
<gene>
    <name evidence="2" type="ORF">C2845_PM01G27720</name>
</gene>
<dbReference type="EMBL" id="PQIB02000001">
    <property type="protein sequence ID" value="RLN39437.1"/>
    <property type="molecule type" value="Genomic_DNA"/>
</dbReference>
<feature type="region of interest" description="Disordered" evidence="1">
    <location>
        <begin position="1"/>
        <end position="69"/>
    </location>
</feature>
<proteinExistence type="predicted"/>
<feature type="compositionally biased region" description="Polar residues" evidence="1">
    <location>
        <begin position="25"/>
        <end position="38"/>
    </location>
</feature>
<dbReference type="Proteomes" id="UP000275267">
    <property type="component" value="Unassembled WGS sequence"/>
</dbReference>
<protein>
    <submittedName>
        <fullName evidence="2">WRKY transcription factor 57</fullName>
    </submittedName>
</protein>
<evidence type="ECO:0000256" key="1">
    <source>
        <dbReference type="SAM" id="MobiDB-lite"/>
    </source>
</evidence>
<comment type="caution">
    <text evidence="2">The sequence shown here is derived from an EMBL/GenBank/DDBJ whole genome shotgun (WGS) entry which is preliminary data.</text>
</comment>